<dbReference type="Proteomes" id="UP001219605">
    <property type="component" value="Chromosome"/>
</dbReference>
<evidence type="ECO:0000313" key="5">
    <source>
        <dbReference type="Proteomes" id="UP001219605"/>
    </source>
</evidence>
<gene>
    <name evidence="4" type="ORF">PVK37_26000</name>
</gene>
<dbReference type="Gene3D" id="3.40.50.300">
    <property type="entry name" value="P-loop containing nucleotide triphosphate hydrolases"/>
    <property type="match status" value="1"/>
</dbReference>
<feature type="domain" description="HTH luxR-type" evidence="3">
    <location>
        <begin position="899"/>
        <end position="964"/>
    </location>
</feature>
<dbReference type="SMART" id="SM00421">
    <property type="entry name" value="HTH_LUXR"/>
    <property type="match status" value="1"/>
</dbReference>
<dbReference type="PANTHER" id="PTHR16305">
    <property type="entry name" value="TESTICULAR SOLUBLE ADENYLYL CYCLASE"/>
    <property type="match status" value="1"/>
</dbReference>
<proteinExistence type="predicted"/>
<dbReference type="SUPFAM" id="SSF46894">
    <property type="entry name" value="C-terminal effector domain of the bipartite response regulators"/>
    <property type="match status" value="1"/>
</dbReference>
<evidence type="ECO:0000256" key="2">
    <source>
        <dbReference type="ARBA" id="ARBA00022840"/>
    </source>
</evidence>
<accession>A0ABY8A1K5</accession>
<dbReference type="SUPFAM" id="SSF52540">
    <property type="entry name" value="P-loop containing nucleoside triphosphate hydrolases"/>
    <property type="match status" value="1"/>
</dbReference>
<dbReference type="EMBL" id="CP118615">
    <property type="protein sequence ID" value="WDZ88167.1"/>
    <property type="molecule type" value="Genomic_DNA"/>
</dbReference>
<sequence length="966" mass="104516">MRSSIIVGREDEQRRIRQGLSAARAGHGGAIFLVGEGGIGKSRLAAAVADLAYGSGMRLMRGRSSTTGPLVPYRSLTEAVLSLLRAGEPIDLDALGPYRPLLGRLVPDLRPSAGDYGDASLVVLAEAVLRLMGVAGRETGCLLTLEDLHDADPETLGVTEYLVDNLTQQPVLLLGTLRPEPGPALDLVRSVAQRGHGLLLELSRLDRPQVLRMAASFLDTDEAAVPEAVTDLVWAGSTGNPFLVEDLLTGMCESEVLTQSTTGWRIHDHLLASRPDTFVRSVRRRVGQLSDRTRDLIMAGALLGSRFPLAVAQAVTGMPDRELLTHLQGPLAAQLVVADDQTPDWYRFQHPMVQEALLTLSEPAELTRLARRTADAVAAVHPGLPGEWCQVAAALRLAAGDRAAAGRLFAEAGRRSLTEGAALSAVTLLQRAWELLADDDATVRAETLEPLIHAMAEAGRIDQALAFVGIVEQVAGVLDERRLARLHTRLAWAAMLAGELDEGLDRVRSARDLLGPDARPADLAEVDVVAAHLELDRPGPGRLELVEAMARRTATIAESTPLPVVACQAWQLLGALVRHRDPAEATACLDRSRAIAVAHNLPIWEIHALVRLGNDDALRAADPGRLEQARTKATRIGAVTARYQAEASLALQAILRCDFDQAGTLIDEVCTATGRLQLLETTEYVMLLRMVLAAHQGRRREMDEAFRHLEDAHGDQTRNSPRVHGLARAVCALLEENRPRAMDEMAEALAADARNPSTIQLVGRDGMHLLLVALRGRDEETERRLAGPLTPFRWDRQFALFARAVVAGRAGDGPAAAAAVAEATRVGQPYPMGRHLGLRLVAEAALADGWGTPVDWLRAAEAHFHAADVSAVAGACRTLLRTAGVRVSQRRTGFQQIPGALRTAGVTVREFEVLQLLVERLSNREIAERLFLSTRTVERHISNLIVKTGLPNRIALSEFVAREYRG</sequence>
<dbReference type="Pfam" id="PF00196">
    <property type="entry name" value="GerE"/>
    <property type="match status" value="1"/>
</dbReference>
<dbReference type="InterPro" id="IPR000792">
    <property type="entry name" value="Tscrpt_reg_LuxR_C"/>
</dbReference>
<keyword evidence="5" id="KW-1185">Reference proteome</keyword>
<reference evidence="4 5" key="1">
    <citation type="submission" date="2023-02" db="EMBL/GenBank/DDBJ databases">
        <authorList>
            <person name="Mo P."/>
        </authorList>
    </citation>
    <scope>NUCLEOTIDE SEQUENCE [LARGE SCALE GENOMIC DNA]</scope>
    <source>
        <strain evidence="4 5">HUAS 3</strain>
    </source>
</reference>
<dbReference type="PANTHER" id="PTHR16305:SF28">
    <property type="entry name" value="GUANYLATE CYCLASE DOMAIN-CONTAINING PROTEIN"/>
    <property type="match status" value="1"/>
</dbReference>
<evidence type="ECO:0000256" key="1">
    <source>
        <dbReference type="ARBA" id="ARBA00022741"/>
    </source>
</evidence>
<dbReference type="CDD" id="cd06170">
    <property type="entry name" value="LuxR_C_like"/>
    <property type="match status" value="1"/>
</dbReference>
<dbReference type="RefSeq" id="WP_275035231.1">
    <property type="nucleotide sequence ID" value="NZ_CP118615.1"/>
</dbReference>
<keyword evidence="2" id="KW-0067">ATP-binding</keyword>
<dbReference type="InterPro" id="IPR041664">
    <property type="entry name" value="AAA_16"/>
</dbReference>
<dbReference type="PRINTS" id="PR00038">
    <property type="entry name" value="HTHLUXR"/>
</dbReference>
<dbReference type="InterPro" id="IPR036388">
    <property type="entry name" value="WH-like_DNA-bd_sf"/>
</dbReference>
<dbReference type="Pfam" id="PF13191">
    <property type="entry name" value="AAA_16"/>
    <property type="match status" value="1"/>
</dbReference>
<evidence type="ECO:0000259" key="3">
    <source>
        <dbReference type="PROSITE" id="PS50043"/>
    </source>
</evidence>
<protein>
    <submittedName>
        <fullName evidence="4">AAA family ATPase</fullName>
    </submittedName>
</protein>
<keyword evidence="1" id="KW-0547">Nucleotide-binding</keyword>
<dbReference type="PROSITE" id="PS50043">
    <property type="entry name" value="HTH_LUXR_2"/>
    <property type="match status" value="1"/>
</dbReference>
<organism evidence="4 5">
    <name type="scientific">Micromonospora cathayae</name>
    <dbReference type="NCBI Taxonomy" id="3028804"/>
    <lineage>
        <taxon>Bacteria</taxon>
        <taxon>Bacillati</taxon>
        <taxon>Actinomycetota</taxon>
        <taxon>Actinomycetes</taxon>
        <taxon>Micromonosporales</taxon>
        <taxon>Micromonosporaceae</taxon>
        <taxon>Micromonospora</taxon>
    </lineage>
</organism>
<dbReference type="InterPro" id="IPR016032">
    <property type="entry name" value="Sig_transdc_resp-reg_C-effctor"/>
</dbReference>
<dbReference type="InterPro" id="IPR027417">
    <property type="entry name" value="P-loop_NTPase"/>
</dbReference>
<name>A0ABY8A1K5_9ACTN</name>
<dbReference type="Gene3D" id="1.10.10.10">
    <property type="entry name" value="Winged helix-like DNA-binding domain superfamily/Winged helix DNA-binding domain"/>
    <property type="match status" value="1"/>
</dbReference>
<evidence type="ECO:0000313" key="4">
    <source>
        <dbReference type="EMBL" id="WDZ88167.1"/>
    </source>
</evidence>